<dbReference type="AlphaFoldDB" id="A0A1I5XF14"/>
<dbReference type="EMBL" id="FOXH01000014">
    <property type="protein sequence ID" value="SFQ30551.1"/>
    <property type="molecule type" value="Genomic_DNA"/>
</dbReference>
<proteinExistence type="predicted"/>
<sequence length="44" mass="5435">MRANNRADSCSELNRRYYLLKYKCKDMQEPYCPAFYVLIREILR</sequence>
<protein>
    <submittedName>
        <fullName evidence="1">Uncharacterized protein</fullName>
    </submittedName>
</protein>
<organism evidence="1 2">
    <name type="scientific">Pseudarcicella hirudinis</name>
    <dbReference type="NCBI Taxonomy" id="1079859"/>
    <lineage>
        <taxon>Bacteria</taxon>
        <taxon>Pseudomonadati</taxon>
        <taxon>Bacteroidota</taxon>
        <taxon>Cytophagia</taxon>
        <taxon>Cytophagales</taxon>
        <taxon>Flectobacillaceae</taxon>
        <taxon>Pseudarcicella</taxon>
    </lineage>
</organism>
<evidence type="ECO:0000313" key="2">
    <source>
        <dbReference type="Proteomes" id="UP000199306"/>
    </source>
</evidence>
<name>A0A1I5XF14_9BACT</name>
<accession>A0A1I5XF14</accession>
<keyword evidence="2" id="KW-1185">Reference proteome</keyword>
<dbReference type="Proteomes" id="UP000199306">
    <property type="component" value="Unassembled WGS sequence"/>
</dbReference>
<gene>
    <name evidence="1" type="ORF">SAMN04515674_114103</name>
</gene>
<reference evidence="1 2" key="1">
    <citation type="submission" date="2016-10" db="EMBL/GenBank/DDBJ databases">
        <authorList>
            <person name="de Groot N.N."/>
        </authorList>
    </citation>
    <scope>NUCLEOTIDE SEQUENCE [LARGE SCALE GENOMIC DNA]</scope>
    <source>
        <strain evidence="2">E92,LMG 26720,CCM 7988</strain>
    </source>
</reference>
<evidence type="ECO:0000313" key="1">
    <source>
        <dbReference type="EMBL" id="SFQ30551.1"/>
    </source>
</evidence>
<dbReference type="STRING" id="1079859.SAMN04515674_114103"/>